<dbReference type="Gene3D" id="2.40.50.140">
    <property type="entry name" value="Nucleic acid-binding proteins"/>
    <property type="match status" value="1"/>
</dbReference>
<dbReference type="Pfam" id="PF17191">
    <property type="entry name" value="RecG_wedge"/>
    <property type="match status" value="1"/>
</dbReference>
<evidence type="ECO:0000256" key="1">
    <source>
        <dbReference type="ARBA" id="ARBA00022741"/>
    </source>
</evidence>
<evidence type="ECO:0000259" key="8">
    <source>
        <dbReference type="PROSITE" id="PS51192"/>
    </source>
</evidence>
<evidence type="ECO:0000313" key="11">
    <source>
        <dbReference type="Proteomes" id="UP001199915"/>
    </source>
</evidence>
<dbReference type="Pfam" id="PF00271">
    <property type="entry name" value="Helicase_C"/>
    <property type="match status" value="1"/>
</dbReference>
<protein>
    <submittedName>
        <fullName evidence="10">ATP-dependent DNA helicase RecG</fullName>
        <ecNumber evidence="10">3.6.4.12</ecNumber>
    </submittedName>
</protein>
<dbReference type="SMART" id="SM00487">
    <property type="entry name" value="DEXDc"/>
    <property type="match status" value="1"/>
</dbReference>
<evidence type="ECO:0000313" key="10">
    <source>
        <dbReference type="EMBL" id="MCG4767153.1"/>
    </source>
</evidence>
<keyword evidence="2" id="KW-0227">DNA damage</keyword>
<dbReference type="GO" id="GO:0003677">
    <property type="term" value="F:DNA binding"/>
    <property type="evidence" value="ECO:0007669"/>
    <property type="project" value="UniProtKB-KW"/>
</dbReference>
<dbReference type="InterPro" id="IPR011545">
    <property type="entry name" value="DEAD/DEAH_box_helicase_dom"/>
</dbReference>
<dbReference type="Proteomes" id="UP001199915">
    <property type="component" value="Unassembled WGS sequence"/>
</dbReference>
<dbReference type="EMBL" id="JAKNFS010000032">
    <property type="protein sequence ID" value="MCG4767153.1"/>
    <property type="molecule type" value="Genomic_DNA"/>
</dbReference>
<proteinExistence type="predicted"/>
<dbReference type="PANTHER" id="PTHR47964:SF1">
    <property type="entry name" value="ATP-DEPENDENT DNA HELICASE HOMOLOG RECG, CHLOROPLASTIC"/>
    <property type="match status" value="1"/>
</dbReference>
<dbReference type="Gene3D" id="3.40.50.300">
    <property type="entry name" value="P-loop containing nucleotide triphosphate hydrolases"/>
    <property type="match status" value="2"/>
</dbReference>
<dbReference type="GO" id="GO:0006281">
    <property type="term" value="P:DNA repair"/>
    <property type="evidence" value="ECO:0007669"/>
    <property type="project" value="UniProtKB-KW"/>
</dbReference>
<keyword evidence="3 10" id="KW-0378">Hydrolase</keyword>
<dbReference type="SUPFAM" id="SSF50249">
    <property type="entry name" value="Nucleic acid-binding proteins"/>
    <property type="match status" value="1"/>
</dbReference>
<name>A0AAE3F5D0_9FIRM</name>
<dbReference type="InterPro" id="IPR033454">
    <property type="entry name" value="RecG_wedge"/>
</dbReference>
<dbReference type="GO" id="GO:0003678">
    <property type="term" value="F:DNA helicase activity"/>
    <property type="evidence" value="ECO:0007669"/>
    <property type="project" value="TreeGrafter"/>
</dbReference>
<dbReference type="GO" id="GO:0016787">
    <property type="term" value="F:hydrolase activity"/>
    <property type="evidence" value="ECO:0007669"/>
    <property type="project" value="UniProtKB-KW"/>
</dbReference>
<keyword evidence="4 10" id="KW-0347">Helicase</keyword>
<dbReference type="InterPro" id="IPR001650">
    <property type="entry name" value="Helicase_C-like"/>
</dbReference>
<sequence length="647" mass="73508">MNLSGVGEKTERKLKKIGILKAEDFLQYYPNHYEYFPYLTYIKDLAHLEEGTIVSIWVQLKVNVMRSGKVTRIWGEDSSGDINISWFHPPYTVRQLKRGSKAVLRGPISFFRDKPCMFQPSLYSPEEYKELLGKMLPVYPSTSGISQRLLRSCVREALEMEIPETLPETVLQKYNLYSRADALREIHFPQSESTQKQAVYRLKFEEFYQFKKELAENYAAEEPNACPMKKSSLLNNVVIKGLPYTLTNAQQQAWKKLETELCGKYRVNQLIQGDVGAGKTIVGFLAMLLAVDNGYQAVLMAPTEVLAEQHYEDMMGFLKNYNLPYACVLVTGTTKQKKAIYRRIADGTANLIIGTHAVISESVAYQKLGIVIIDEQHRFGVSQRTSLQNKGKRPHVVTMSATPIPRSLGLILYGDMDISIINERPANRLPLKNCVISRSDRSKAWRMIYRQIQQGRQAYIICPMVEQNPLFPVADVQSYAEFLRKEYPPDIQIGILHGKLSAKEKASIMEKFQKNEIQLLIATTVVEVGVNVPNASVIMIEDADRFGMAQLHQLRGRVGRGKWQSYCIFVNGNNDPCERLDIMKSTNDGFVIAEKDMELRGVGLLLGERQSGKTSFVLVDVYHDTEILRLAAEAVEESNKKSSRRSK</sequence>
<reference evidence="10" key="1">
    <citation type="submission" date="2022-01" db="EMBL/GenBank/DDBJ databases">
        <title>Collection of gut derived symbiotic bacterial strains cultured from healthy donors.</title>
        <authorList>
            <person name="Lin H."/>
            <person name="Kohout C."/>
            <person name="Waligurski E."/>
            <person name="Pamer E.G."/>
        </authorList>
    </citation>
    <scope>NUCLEOTIDE SEQUENCE</scope>
    <source>
        <strain evidence="10">DFI.5.49</strain>
    </source>
</reference>
<keyword evidence="1" id="KW-0547">Nucleotide-binding</keyword>
<feature type="domain" description="Helicase C-terminal" evidence="9">
    <location>
        <begin position="454"/>
        <end position="598"/>
    </location>
</feature>
<dbReference type="GO" id="GO:0005524">
    <property type="term" value="F:ATP binding"/>
    <property type="evidence" value="ECO:0007669"/>
    <property type="project" value="UniProtKB-KW"/>
</dbReference>
<dbReference type="InterPro" id="IPR012340">
    <property type="entry name" value="NA-bd_OB-fold"/>
</dbReference>
<dbReference type="PROSITE" id="PS51192">
    <property type="entry name" value="HELICASE_ATP_BIND_1"/>
    <property type="match status" value="1"/>
</dbReference>
<gene>
    <name evidence="10" type="primary">recG</name>
    <name evidence="10" type="ORF">L0N21_16830</name>
</gene>
<keyword evidence="5" id="KW-0067">ATP-binding</keyword>
<dbReference type="PANTHER" id="PTHR47964">
    <property type="entry name" value="ATP-DEPENDENT DNA HELICASE HOMOLOG RECG, CHLOROPLASTIC"/>
    <property type="match status" value="1"/>
</dbReference>
<evidence type="ECO:0000256" key="6">
    <source>
        <dbReference type="ARBA" id="ARBA00023125"/>
    </source>
</evidence>
<evidence type="ECO:0000256" key="4">
    <source>
        <dbReference type="ARBA" id="ARBA00022806"/>
    </source>
</evidence>
<dbReference type="InterPro" id="IPR027417">
    <property type="entry name" value="P-loop_NTPase"/>
</dbReference>
<dbReference type="EC" id="3.6.4.12" evidence="10"/>
<accession>A0AAE3F5D0</accession>
<dbReference type="SMART" id="SM00490">
    <property type="entry name" value="HELICc"/>
    <property type="match status" value="1"/>
</dbReference>
<keyword evidence="7" id="KW-0234">DNA repair</keyword>
<keyword evidence="6" id="KW-0238">DNA-binding</keyword>
<dbReference type="InterPro" id="IPR047112">
    <property type="entry name" value="RecG/Mfd"/>
</dbReference>
<dbReference type="PROSITE" id="PS51194">
    <property type="entry name" value="HELICASE_CTER"/>
    <property type="match status" value="1"/>
</dbReference>
<comment type="caution">
    <text evidence="10">The sequence shown here is derived from an EMBL/GenBank/DDBJ whole genome shotgun (WGS) entry which is preliminary data.</text>
</comment>
<evidence type="ECO:0000259" key="9">
    <source>
        <dbReference type="PROSITE" id="PS51194"/>
    </source>
</evidence>
<evidence type="ECO:0000256" key="7">
    <source>
        <dbReference type="ARBA" id="ARBA00023204"/>
    </source>
</evidence>
<evidence type="ECO:0000256" key="3">
    <source>
        <dbReference type="ARBA" id="ARBA00022801"/>
    </source>
</evidence>
<feature type="domain" description="Helicase ATP-binding" evidence="8">
    <location>
        <begin position="260"/>
        <end position="421"/>
    </location>
</feature>
<dbReference type="Pfam" id="PF00270">
    <property type="entry name" value="DEAD"/>
    <property type="match status" value="1"/>
</dbReference>
<dbReference type="AlphaFoldDB" id="A0AAE3F5D0"/>
<dbReference type="NCBIfam" id="NF008165">
    <property type="entry name" value="PRK10917.1-3"/>
    <property type="match status" value="1"/>
</dbReference>
<evidence type="ECO:0000256" key="5">
    <source>
        <dbReference type="ARBA" id="ARBA00022840"/>
    </source>
</evidence>
<dbReference type="SUPFAM" id="SSF52540">
    <property type="entry name" value="P-loop containing nucleoside triphosphate hydrolases"/>
    <property type="match status" value="2"/>
</dbReference>
<dbReference type="InterPro" id="IPR014001">
    <property type="entry name" value="Helicase_ATP-bd"/>
</dbReference>
<evidence type="ECO:0000256" key="2">
    <source>
        <dbReference type="ARBA" id="ARBA00022763"/>
    </source>
</evidence>
<dbReference type="RefSeq" id="WP_238033676.1">
    <property type="nucleotide sequence ID" value="NZ_JAKNFS010000032.1"/>
</dbReference>
<organism evidence="10 11">
    <name type="scientific">Fusicatenibacter saccharivorans</name>
    <dbReference type="NCBI Taxonomy" id="1150298"/>
    <lineage>
        <taxon>Bacteria</taxon>
        <taxon>Bacillati</taxon>
        <taxon>Bacillota</taxon>
        <taxon>Clostridia</taxon>
        <taxon>Lachnospirales</taxon>
        <taxon>Lachnospiraceae</taxon>
        <taxon>Fusicatenibacter</taxon>
    </lineage>
</organism>